<accession>A0A167JKR3</accession>
<sequence>MRRSFGCRTISTLLRPETPDETPHAAADFAPRGPLHYDQLIRCFPSKQQFPSKRSLSGQDDTAFTICRQLGFIIHHRLMAYLSGYIVHLLLDGTQPVCGSEPSDSVDQLRPSAPGMRSHSCSCTEDGCAREASQSLRVSGRQPPGPQTIGGMSQRLTTPTLIAAGALVLSWCPVLSVVSPDLGRLQIFLTRAVARNAGGLRTCLASGTLRGLQERAAPSYLV</sequence>
<dbReference type="AlphaFoldDB" id="A0A167JKR3"/>
<evidence type="ECO:0000313" key="1">
    <source>
        <dbReference type="EMBL" id="KZO93683.1"/>
    </source>
</evidence>
<evidence type="ECO:0000313" key="2">
    <source>
        <dbReference type="Proteomes" id="UP000076738"/>
    </source>
</evidence>
<dbReference type="EMBL" id="KV417300">
    <property type="protein sequence ID" value="KZO93683.1"/>
    <property type="molecule type" value="Genomic_DNA"/>
</dbReference>
<keyword evidence="2" id="KW-1185">Reference proteome</keyword>
<dbReference type="Proteomes" id="UP000076738">
    <property type="component" value="Unassembled WGS sequence"/>
</dbReference>
<gene>
    <name evidence="1" type="ORF">CALVIDRAFT_247397</name>
</gene>
<proteinExistence type="predicted"/>
<organism evidence="1 2">
    <name type="scientific">Calocera viscosa (strain TUFC12733)</name>
    <dbReference type="NCBI Taxonomy" id="1330018"/>
    <lineage>
        <taxon>Eukaryota</taxon>
        <taxon>Fungi</taxon>
        <taxon>Dikarya</taxon>
        <taxon>Basidiomycota</taxon>
        <taxon>Agaricomycotina</taxon>
        <taxon>Dacrymycetes</taxon>
        <taxon>Dacrymycetales</taxon>
        <taxon>Dacrymycetaceae</taxon>
        <taxon>Calocera</taxon>
    </lineage>
</organism>
<name>A0A167JKR3_CALVF</name>
<protein>
    <submittedName>
        <fullName evidence="1">Uncharacterized protein</fullName>
    </submittedName>
</protein>
<reference evidence="1 2" key="1">
    <citation type="journal article" date="2016" name="Mol. Biol. Evol.">
        <title>Comparative Genomics of Early-Diverging Mushroom-Forming Fungi Provides Insights into the Origins of Lignocellulose Decay Capabilities.</title>
        <authorList>
            <person name="Nagy L.G."/>
            <person name="Riley R."/>
            <person name="Tritt A."/>
            <person name="Adam C."/>
            <person name="Daum C."/>
            <person name="Floudas D."/>
            <person name="Sun H."/>
            <person name="Yadav J.S."/>
            <person name="Pangilinan J."/>
            <person name="Larsson K.H."/>
            <person name="Matsuura K."/>
            <person name="Barry K."/>
            <person name="Labutti K."/>
            <person name="Kuo R."/>
            <person name="Ohm R.A."/>
            <person name="Bhattacharya S.S."/>
            <person name="Shirouzu T."/>
            <person name="Yoshinaga Y."/>
            <person name="Martin F.M."/>
            <person name="Grigoriev I.V."/>
            <person name="Hibbett D.S."/>
        </authorList>
    </citation>
    <scope>NUCLEOTIDE SEQUENCE [LARGE SCALE GENOMIC DNA]</scope>
    <source>
        <strain evidence="1 2">TUFC12733</strain>
    </source>
</reference>